<dbReference type="SUPFAM" id="SSF52540">
    <property type="entry name" value="P-loop containing nucleoside triphosphate hydrolases"/>
    <property type="match status" value="1"/>
</dbReference>
<dbReference type="EC" id="2.7.1.24" evidence="3 4"/>
<sequence length="203" mass="22838">MRLIGLTGGIGTGKTTVSNYLAATHKLPIWDADVYSRLAVEPNSPVLNTLAVRYGSDLLYSDGSLNRAKLGDIIFNSLTERQWVESQIHPFVRDRFLEKRQELEKQSHLAEPTAVLAIPLLFEANMTDLVTEIWVVYCSLSTQKQRLIQRHGSSLTPTQIQARIDSQMPLSEKCQRADVIIDNCGSLQHLYQQCDRALTGERV</sequence>
<dbReference type="PANTHER" id="PTHR10695">
    <property type="entry name" value="DEPHOSPHO-COA KINASE-RELATED"/>
    <property type="match status" value="1"/>
</dbReference>
<dbReference type="PROSITE" id="PS51219">
    <property type="entry name" value="DPCK"/>
    <property type="match status" value="1"/>
</dbReference>
<dbReference type="Proteomes" id="UP000326169">
    <property type="component" value="Unassembled WGS sequence"/>
</dbReference>
<dbReference type="Pfam" id="PF01121">
    <property type="entry name" value="CoaE"/>
    <property type="match status" value="1"/>
</dbReference>
<dbReference type="HAMAP" id="MF_00376">
    <property type="entry name" value="Dephospho_CoA_kinase"/>
    <property type="match status" value="1"/>
</dbReference>
<evidence type="ECO:0000256" key="4">
    <source>
        <dbReference type="NCBIfam" id="TIGR00152"/>
    </source>
</evidence>
<protein>
    <recommendedName>
        <fullName evidence="3 4">Dephospho-CoA kinase</fullName>
        <ecNumber evidence="3 4">2.7.1.24</ecNumber>
    </recommendedName>
    <alternativeName>
        <fullName evidence="3">Dephosphocoenzyme A kinase</fullName>
    </alternativeName>
</protein>
<proteinExistence type="inferred from homology"/>
<keyword evidence="3 5" id="KW-0418">Kinase</keyword>
<dbReference type="CDD" id="cd02022">
    <property type="entry name" value="DPCK"/>
    <property type="match status" value="1"/>
</dbReference>
<keyword evidence="3" id="KW-0808">Transferase</keyword>
<dbReference type="RefSeq" id="WP_014277385.1">
    <property type="nucleotide sequence ID" value="NZ_BIMW01000076.1"/>
</dbReference>
<keyword evidence="3" id="KW-0963">Cytoplasm</keyword>
<organism evidence="5 6">
    <name type="scientific">Limnospira platensis NIES-46</name>
    <dbReference type="NCBI Taxonomy" id="1236695"/>
    <lineage>
        <taxon>Bacteria</taxon>
        <taxon>Bacillati</taxon>
        <taxon>Cyanobacteriota</taxon>
        <taxon>Cyanophyceae</taxon>
        <taxon>Oscillatoriophycideae</taxon>
        <taxon>Oscillatoriales</taxon>
        <taxon>Sirenicapillariaceae</taxon>
        <taxon>Limnospira</taxon>
    </lineage>
</organism>
<dbReference type="NCBIfam" id="TIGR00152">
    <property type="entry name" value="dephospho-CoA kinase"/>
    <property type="match status" value="1"/>
</dbReference>
<evidence type="ECO:0000313" key="6">
    <source>
        <dbReference type="Proteomes" id="UP000326169"/>
    </source>
</evidence>
<gene>
    <name evidence="3 5" type="primary">coaE</name>
    <name evidence="5" type="ORF">NIES46_17340</name>
</gene>
<dbReference type="InterPro" id="IPR027417">
    <property type="entry name" value="P-loop_NTPase"/>
</dbReference>
<comment type="pathway">
    <text evidence="3">Cofactor biosynthesis; coenzyme A biosynthesis; CoA from (R)-pantothenate: step 5/5.</text>
</comment>
<keyword evidence="2 3" id="KW-0067">ATP-binding</keyword>
<dbReference type="GeneID" id="301682592"/>
<feature type="binding site" evidence="3">
    <location>
        <begin position="11"/>
        <end position="16"/>
    </location>
    <ligand>
        <name>ATP</name>
        <dbReference type="ChEBI" id="CHEBI:30616"/>
    </ligand>
</feature>
<evidence type="ECO:0000256" key="1">
    <source>
        <dbReference type="ARBA" id="ARBA00022741"/>
    </source>
</evidence>
<dbReference type="PANTHER" id="PTHR10695:SF46">
    <property type="entry name" value="BIFUNCTIONAL COENZYME A SYNTHASE-RELATED"/>
    <property type="match status" value="1"/>
</dbReference>
<dbReference type="GO" id="GO:0016301">
    <property type="term" value="F:kinase activity"/>
    <property type="evidence" value="ECO:0007669"/>
    <property type="project" value="UniProtKB-KW"/>
</dbReference>
<keyword evidence="3" id="KW-0173">Coenzyme A biosynthesis</keyword>
<comment type="similarity">
    <text evidence="3">Belongs to the CoaE family.</text>
</comment>
<dbReference type="Gene3D" id="3.40.50.300">
    <property type="entry name" value="P-loop containing nucleotide triphosphate hydrolases"/>
    <property type="match status" value="1"/>
</dbReference>
<evidence type="ECO:0000256" key="3">
    <source>
        <dbReference type="HAMAP-Rule" id="MF_00376"/>
    </source>
</evidence>
<dbReference type="InterPro" id="IPR001977">
    <property type="entry name" value="Depp_CoAkinase"/>
</dbReference>
<reference evidence="5 6" key="1">
    <citation type="journal article" date="2019" name="J Genomics">
        <title>The Draft Genome of a Hydrogen-producing Cyanobacterium, Arthrospira platensis NIES-46.</title>
        <authorList>
            <person name="Suzuki S."/>
            <person name="Yamaguchi H."/>
            <person name="Kawachi M."/>
        </authorList>
    </citation>
    <scope>NUCLEOTIDE SEQUENCE [LARGE SCALE GENOMIC DNA]</scope>
    <source>
        <strain evidence="5 6">NIES-46</strain>
    </source>
</reference>
<evidence type="ECO:0000256" key="2">
    <source>
        <dbReference type="ARBA" id="ARBA00022840"/>
    </source>
</evidence>
<comment type="caution">
    <text evidence="5">The sequence shown here is derived from an EMBL/GenBank/DDBJ whole genome shotgun (WGS) entry which is preliminary data.</text>
</comment>
<comment type="subcellular location">
    <subcellularLocation>
        <location evidence="3">Cytoplasm</location>
    </subcellularLocation>
</comment>
<accession>A0A5M3T508</accession>
<comment type="catalytic activity">
    <reaction evidence="3">
        <text>3'-dephospho-CoA + ATP = ADP + CoA + H(+)</text>
        <dbReference type="Rhea" id="RHEA:18245"/>
        <dbReference type="ChEBI" id="CHEBI:15378"/>
        <dbReference type="ChEBI" id="CHEBI:30616"/>
        <dbReference type="ChEBI" id="CHEBI:57287"/>
        <dbReference type="ChEBI" id="CHEBI:57328"/>
        <dbReference type="ChEBI" id="CHEBI:456216"/>
        <dbReference type="EC" id="2.7.1.24"/>
    </reaction>
</comment>
<comment type="function">
    <text evidence="3">Catalyzes the phosphorylation of the 3'-hydroxyl group of dephosphocoenzyme A to form coenzyme A.</text>
</comment>
<name>A0A5M3T508_LIMPL</name>
<dbReference type="EMBL" id="BIMW01000076">
    <property type="protein sequence ID" value="GCE93682.1"/>
    <property type="molecule type" value="Genomic_DNA"/>
</dbReference>
<evidence type="ECO:0000313" key="5">
    <source>
        <dbReference type="EMBL" id="GCE93682.1"/>
    </source>
</evidence>
<keyword evidence="6" id="KW-1185">Reference proteome</keyword>
<keyword evidence="1 3" id="KW-0547">Nucleotide-binding</keyword>